<evidence type="ECO:0000313" key="1">
    <source>
        <dbReference type="EMBL" id="CBY35950.1"/>
    </source>
</evidence>
<gene>
    <name evidence="1" type="ORF">GSOID_T00028425001</name>
</gene>
<organism evidence="1">
    <name type="scientific">Oikopleura dioica</name>
    <name type="common">Tunicate</name>
    <dbReference type="NCBI Taxonomy" id="34765"/>
    <lineage>
        <taxon>Eukaryota</taxon>
        <taxon>Metazoa</taxon>
        <taxon>Chordata</taxon>
        <taxon>Tunicata</taxon>
        <taxon>Appendicularia</taxon>
        <taxon>Copelata</taxon>
        <taxon>Oikopleuridae</taxon>
        <taxon>Oikopleura</taxon>
    </lineage>
</organism>
<reference evidence="1" key="1">
    <citation type="journal article" date="2010" name="Science">
        <title>Plasticity of animal genome architecture unmasked by rapid evolution of a pelagic tunicate.</title>
        <authorList>
            <person name="Denoeud F."/>
            <person name="Henriet S."/>
            <person name="Mungpakdee S."/>
            <person name="Aury J.M."/>
            <person name="Da Silva C."/>
            <person name="Brinkmann H."/>
            <person name="Mikhaleva J."/>
            <person name="Olsen L.C."/>
            <person name="Jubin C."/>
            <person name="Canestro C."/>
            <person name="Bouquet J.M."/>
            <person name="Danks G."/>
            <person name="Poulain J."/>
            <person name="Campsteijn C."/>
            <person name="Adamski M."/>
            <person name="Cross I."/>
            <person name="Yadetie F."/>
            <person name="Muffato M."/>
            <person name="Louis A."/>
            <person name="Butcher S."/>
            <person name="Tsagkogeorga G."/>
            <person name="Konrad A."/>
            <person name="Singh S."/>
            <person name="Jensen M.F."/>
            <person name="Cong E.H."/>
            <person name="Eikeseth-Otteraa H."/>
            <person name="Noel B."/>
            <person name="Anthouard V."/>
            <person name="Porcel B.M."/>
            <person name="Kachouri-Lafond R."/>
            <person name="Nishino A."/>
            <person name="Ugolini M."/>
            <person name="Chourrout P."/>
            <person name="Nishida H."/>
            <person name="Aasland R."/>
            <person name="Huzurbazar S."/>
            <person name="Westhof E."/>
            <person name="Delsuc F."/>
            <person name="Lehrach H."/>
            <person name="Reinhardt R."/>
            <person name="Weissenbach J."/>
            <person name="Roy S.W."/>
            <person name="Artiguenave F."/>
            <person name="Postlethwait J.H."/>
            <person name="Manak J.R."/>
            <person name="Thompson E.M."/>
            <person name="Jaillon O."/>
            <person name="Du Pasquier L."/>
            <person name="Boudinot P."/>
            <person name="Liberles D.A."/>
            <person name="Volff J.N."/>
            <person name="Philippe H."/>
            <person name="Lenhard B."/>
            <person name="Roest Crollius H."/>
            <person name="Wincker P."/>
            <person name="Chourrout D."/>
        </authorList>
    </citation>
    <scope>NUCLEOTIDE SEQUENCE [LARGE SCALE GENOMIC DNA]</scope>
</reference>
<protein>
    <submittedName>
        <fullName evidence="1">Uncharacterized protein</fullName>
    </submittedName>
</protein>
<accession>E4YKD9</accession>
<name>E4YKD9_OIKDI</name>
<dbReference type="Proteomes" id="UP000011014">
    <property type="component" value="Unassembled WGS sequence"/>
</dbReference>
<proteinExistence type="predicted"/>
<sequence length="574" mass="66099">MLFPYLEEYHIWRHFEKENKHIDKNDLHAMFHDILNAVNKEDEYAPVHEPVETQTTSLIFEIEDEEEERLAFPQMQESGVRMGSYNAVYSASRTTKVFSTTPTATMSASSSTATITQAFTTKTNFDNFKESLFFSTKTIVGLDLEWKNDFSDRNTNAFFEIEKNISNAFLAIRRKDFELTLIENVYLESLEPEHVRIGCEKSMTKAHLVIDGSVQQQFTGFDQQKEVDRIAQRLLAPKAIESGVNPSILKYFVDWIRDRILTKEDPAREWAETIFPNLDNYIDWNYPGLDICKDLSIDKYDLQAMFYNLLYAENQKAENAEVEEQVETNISSLIFEIEDEEILLNNDFESENSRDVTELPEIEDYFYEILSPSSKIDDISVTTTTKSASLTKETTTDSTKIQNQTMTTTTTTTTTQALTAKHNSDDFKKIFSTKTIVDLELEWKEDFSDINSEAFLKIEKKILDVFQNLRRKDSMILIKNVSLEALEPNVEQMSRMLDNVRSGVEKRMTKAHLVINGSVQQQQVGFIPLKEVEKIAQDLVSSRSMDSQFLPVVASAVSGKMDIAFFTIFLFTHF</sequence>
<dbReference type="EMBL" id="FN654700">
    <property type="protein sequence ID" value="CBY35950.1"/>
    <property type="molecule type" value="Genomic_DNA"/>
</dbReference>
<dbReference type="AlphaFoldDB" id="E4YKD9"/>